<comment type="caution">
    <text evidence="10">The sequence shown here is derived from an EMBL/GenBank/DDBJ whole genome shotgun (WGS) entry which is preliminary data.</text>
</comment>
<dbReference type="Gene3D" id="3.40.50.2300">
    <property type="match status" value="1"/>
</dbReference>
<dbReference type="CDD" id="cd00082">
    <property type="entry name" value="HisKA"/>
    <property type="match status" value="1"/>
</dbReference>
<dbReference type="NCBIfam" id="TIGR00229">
    <property type="entry name" value="sensory_box"/>
    <property type="match status" value="1"/>
</dbReference>
<dbReference type="SUPFAM" id="SSF55785">
    <property type="entry name" value="PYP-like sensor domain (PAS domain)"/>
    <property type="match status" value="3"/>
</dbReference>
<dbReference type="Gene3D" id="3.30.565.10">
    <property type="entry name" value="Histidine kinase-like ATPase, C-terminal domain"/>
    <property type="match status" value="1"/>
</dbReference>
<dbReference type="CDD" id="cd18161">
    <property type="entry name" value="REC_hyHK_blue-like"/>
    <property type="match status" value="1"/>
</dbReference>
<dbReference type="InterPro" id="IPR004358">
    <property type="entry name" value="Sig_transdc_His_kin-like_C"/>
</dbReference>
<dbReference type="InterPro" id="IPR029016">
    <property type="entry name" value="GAF-like_dom_sf"/>
</dbReference>
<dbReference type="Gene3D" id="3.30.450.40">
    <property type="match status" value="1"/>
</dbReference>
<keyword evidence="5" id="KW-0418">Kinase</keyword>
<protein>
    <recommendedName>
        <fullName evidence="2">histidine kinase</fullName>
        <ecNumber evidence="2">2.7.13.3</ecNumber>
    </recommendedName>
</protein>
<dbReference type="InterPro" id="IPR011006">
    <property type="entry name" value="CheY-like_superfamily"/>
</dbReference>
<feature type="domain" description="Response regulatory" evidence="8">
    <location>
        <begin position="858"/>
        <end position="974"/>
    </location>
</feature>
<dbReference type="Pfam" id="PF00072">
    <property type="entry name" value="Response_reg"/>
    <property type="match status" value="1"/>
</dbReference>
<keyword evidence="4" id="KW-0808">Transferase</keyword>
<evidence type="ECO:0000256" key="5">
    <source>
        <dbReference type="ARBA" id="ARBA00022777"/>
    </source>
</evidence>
<gene>
    <name evidence="10" type="ORF">ACFQ24_21430</name>
</gene>
<evidence type="ECO:0000256" key="6">
    <source>
        <dbReference type="PROSITE-ProRule" id="PRU00169"/>
    </source>
</evidence>
<keyword evidence="3 6" id="KW-0597">Phosphoprotein</keyword>
<feature type="domain" description="Histidine kinase" evidence="7">
    <location>
        <begin position="607"/>
        <end position="831"/>
    </location>
</feature>
<evidence type="ECO:0000259" key="8">
    <source>
        <dbReference type="PROSITE" id="PS50110"/>
    </source>
</evidence>
<evidence type="ECO:0000259" key="9">
    <source>
        <dbReference type="PROSITE" id="PS50113"/>
    </source>
</evidence>
<feature type="modified residue" description="4-aspartylphosphate" evidence="6">
    <location>
        <position position="908"/>
    </location>
</feature>
<dbReference type="PANTHER" id="PTHR43065:SF42">
    <property type="entry name" value="TWO-COMPONENT SENSOR PPRA"/>
    <property type="match status" value="1"/>
</dbReference>
<dbReference type="InterPro" id="IPR036097">
    <property type="entry name" value="HisK_dim/P_sf"/>
</dbReference>
<dbReference type="InterPro" id="IPR003018">
    <property type="entry name" value="GAF"/>
</dbReference>
<dbReference type="InterPro" id="IPR035965">
    <property type="entry name" value="PAS-like_dom_sf"/>
</dbReference>
<dbReference type="PANTHER" id="PTHR43065">
    <property type="entry name" value="SENSOR HISTIDINE KINASE"/>
    <property type="match status" value="1"/>
</dbReference>
<evidence type="ECO:0000256" key="3">
    <source>
        <dbReference type="ARBA" id="ARBA00022553"/>
    </source>
</evidence>
<keyword evidence="11" id="KW-1185">Reference proteome</keyword>
<dbReference type="InterPro" id="IPR013655">
    <property type="entry name" value="PAS_fold_3"/>
</dbReference>
<dbReference type="SMART" id="SM00448">
    <property type="entry name" value="REC"/>
    <property type="match status" value="1"/>
</dbReference>
<dbReference type="InterPro" id="IPR003594">
    <property type="entry name" value="HATPase_dom"/>
</dbReference>
<evidence type="ECO:0000313" key="11">
    <source>
        <dbReference type="Proteomes" id="UP001597203"/>
    </source>
</evidence>
<dbReference type="SMART" id="SM00387">
    <property type="entry name" value="HATPase_c"/>
    <property type="match status" value="1"/>
</dbReference>
<dbReference type="PROSITE" id="PS50110">
    <property type="entry name" value="RESPONSE_REGULATORY"/>
    <property type="match status" value="1"/>
</dbReference>
<dbReference type="SUPFAM" id="SSF55874">
    <property type="entry name" value="ATPase domain of HSP90 chaperone/DNA topoisomerase II/histidine kinase"/>
    <property type="match status" value="1"/>
</dbReference>
<dbReference type="Pfam" id="PF01590">
    <property type="entry name" value="GAF"/>
    <property type="match status" value="1"/>
</dbReference>
<dbReference type="SUPFAM" id="SSF52172">
    <property type="entry name" value="CheY-like"/>
    <property type="match status" value="1"/>
</dbReference>
<dbReference type="EC" id="2.7.13.3" evidence="2"/>
<dbReference type="Gene3D" id="2.10.70.100">
    <property type="match status" value="2"/>
</dbReference>
<dbReference type="RefSeq" id="WP_380914992.1">
    <property type="nucleotide sequence ID" value="NZ_JBHTLS010000135.1"/>
</dbReference>
<name>A0ABW3P8I0_9SPHN</name>
<comment type="catalytic activity">
    <reaction evidence="1">
        <text>ATP + protein L-histidine = ADP + protein N-phospho-L-histidine.</text>
        <dbReference type="EC" id="2.7.13.3"/>
    </reaction>
</comment>
<feature type="domain" description="PAC" evidence="9">
    <location>
        <begin position="517"/>
        <end position="569"/>
    </location>
</feature>
<dbReference type="Gene3D" id="1.10.287.130">
    <property type="match status" value="1"/>
</dbReference>
<dbReference type="SMART" id="SM00065">
    <property type="entry name" value="GAF"/>
    <property type="match status" value="1"/>
</dbReference>
<dbReference type="PROSITE" id="PS50113">
    <property type="entry name" value="PAC"/>
    <property type="match status" value="2"/>
</dbReference>
<dbReference type="InterPro" id="IPR000700">
    <property type="entry name" value="PAS-assoc_C"/>
</dbReference>
<accession>A0ABW3P8I0</accession>
<dbReference type="Pfam" id="PF08447">
    <property type="entry name" value="PAS_3"/>
    <property type="match status" value="2"/>
</dbReference>
<evidence type="ECO:0000259" key="7">
    <source>
        <dbReference type="PROSITE" id="PS50109"/>
    </source>
</evidence>
<dbReference type="Proteomes" id="UP001597203">
    <property type="component" value="Unassembled WGS sequence"/>
</dbReference>
<reference evidence="11" key="1">
    <citation type="journal article" date="2019" name="Int. J. Syst. Evol. Microbiol.">
        <title>The Global Catalogue of Microorganisms (GCM) 10K type strain sequencing project: providing services to taxonomists for standard genome sequencing and annotation.</title>
        <authorList>
            <consortium name="The Broad Institute Genomics Platform"/>
            <consortium name="The Broad Institute Genome Sequencing Center for Infectious Disease"/>
            <person name="Wu L."/>
            <person name="Ma J."/>
        </authorList>
    </citation>
    <scope>NUCLEOTIDE SEQUENCE [LARGE SCALE GENOMIC DNA]</scope>
    <source>
        <strain evidence="11">CCUG 54329</strain>
    </source>
</reference>
<feature type="domain" description="PAC" evidence="9">
    <location>
        <begin position="388"/>
        <end position="440"/>
    </location>
</feature>
<dbReference type="Pfam" id="PF13188">
    <property type="entry name" value="PAS_8"/>
    <property type="match status" value="1"/>
</dbReference>
<dbReference type="Pfam" id="PF02518">
    <property type="entry name" value="HATPase_c"/>
    <property type="match status" value="1"/>
</dbReference>
<dbReference type="Pfam" id="PF00512">
    <property type="entry name" value="HisKA"/>
    <property type="match status" value="1"/>
</dbReference>
<sequence>MPRSAHLSREQLIDRQAFQIALIDRLRGLDNPHALLAAAAEMLGERLQAGRCGVAAITADGLHVRVDADWSGSLPSLAGEARLLDSFGPEVIAELRTGQTLVVEDSDTDPRVRDHAAGWASIQTRALIVVPILREGRLEGIFYVHDGGPRMWSLPDIALAEDVALRTREAADRAWGEVELRASEARYRSLFNSIDAGFCVIEMKFDDEGRAVDYRFLEVNDSFTRQSGIADPVGRWMRDIAPDHEQTWFDLYGRVARTGQSEQVELPASALDNRWFLVHAYRVDAPHLNHVAVLFTDLSERRRAEEALERSREELELAARAAELGRYDYRPREGTLVWDDRCRELFGLSPGVPVSYDSAFLAGLHPDDRERADRAVTAAFDPEGNHRFEVEYRTIGIEDGKLRHVSAHGLAFFDGGDPIRLVGTVQDVSAEREADAARREIEERLRLAGRATNDAVWDWDLRANHVTWNEALERNYGHCLKDVDPTGDWWIGHIHADDRARIDASIHAVIDGDGTDWTDEYRFARADGTHADILDRGYVLRSADGAPLRMVGAMMDVSARKAIERQLERDKQRLTEEVGVTAAERDRAEEALRQAQKMEAVGQLTGGIAHDFNNLLTGISGALEMIQIRIKQGRANELEKYSVAAQGAVRRAAALTHRLLAFSRRQTLDPKPTNVNRLIRDLEDMIRRTVGPAIHLETVGQVGLWPTLVDPNQLENAILNLCINARDAMPGGGRITIETANRLFDDRAARDVGLLPGGYVSVAVTDTGTGMEPDVVSRAFDPFFTTKPMGQGTGLGLSMIYGFVRQSGGQVRIYTEVGAGTTMCLYLPRLEGADAELDGADIGPAARTDAPDPASLGTILVVDDEPTVRMLAVEVAQDAGYHVLEAEDGPGALAILDQRHDIDLLITDVGLPGGLNGRQVADAALARIPSLRVIFITGYAENAVLGSGQLAPNMALVTKPFAMETLAERIAGMMA</sequence>
<dbReference type="SMART" id="SM00388">
    <property type="entry name" value="HisKA"/>
    <property type="match status" value="1"/>
</dbReference>
<evidence type="ECO:0000313" key="10">
    <source>
        <dbReference type="EMBL" id="MFD1107438.1"/>
    </source>
</evidence>
<dbReference type="Gene3D" id="3.30.450.20">
    <property type="entry name" value="PAS domain"/>
    <property type="match status" value="3"/>
</dbReference>
<dbReference type="PROSITE" id="PS50109">
    <property type="entry name" value="HIS_KIN"/>
    <property type="match status" value="1"/>
</dbReference>
<dbReference type="InterPro" id="IPR001610">
    <property type="entry name" value="PAC"/>
</dbReference>
<dbReference type="SMART" id="SM00091">
    <property type="entry name" value="PAS"/>
    <property type="match status" value="3"/>
</dbReference>
<dbReference type="SMART" id="SM00086">
    <property type="entry name" value="PAC"/>
    <property type="match status" value="2"/>
</dbReference>
<dbReference type="PRINTS" id="PR00344">
    <property type="entry name" value="BCTRLSENSOR"/>
</dbReference>
<dbReference type="CDD" id="cd00130">
    <property type="entry name" value="PAS"/>
    <property type="match status" value="2"/>
</dbReference>
<dbReference type="SUPFAM" id="SSF55781">
    <property type="entry name" value="GAF domain-like"/>
    <property type="match status" value="1"/>
</dbReference>
<organism evidence="10 11">
    <name type="scientific">Sphingobium olei</name>
    <dbReference type="NCBI Taxonomy" id="420955"/>
    <lineage>
        <taxon>Bacteria</taxon>
        <taxon>Pseudomonadati</taxon>
        <taxon>Pseudomonadota</taxon>
        <taxon>Alphaproteobacteria</taxon>
        <taxon>Sphingomonadales</taxon>
        <taxon>Sphingomonadaceae</taxon>
        <taxon>Sphingobium</taxon>
    </lineage>
</organism>
<dbReference type="InterPro" id="IPR005467">
    <property type="entry name" value="His_kinase_dom"/>
</dbReference>
<dbReference type="InterPro" id="IPR003661">
    <property type="entry name" value="HisK_dim/P_dom"/>
</dbReference>
<dbReference type="InterPro" id="IPR036890">
    <property type="entry name" value="HATPase_C_sf"/>
</dbReference>
<proteinExistence type="predicted"/>
<dbReference type="InterPro" id="IPR000014">
    <property type="entry name" value="PAS"/>
</dbReference>
<dbReference type="InterPro" id="IPR001789">
    <property type="entry name" value="Sig_transdc_resp-reg_receiver"/>
</dbReference>
<dbReference type="EMBL" id="JBHTLS010000135">
    <property type="protein sequence ID" value="MFD1107438.1"/>
    <property type="molecule type" value="Genomic_DNA"/>
</dbReference>
<evidence type="ECO:0000256" key="2">
    <source>
        <dbReference type="ARBA" id="ARBA00012438"/>
    </source>
</evidence>
<evidence type="ECO:0000256" key="4">
    <source>
        <dbReference type="ARBA" id="ARBA00022679"/>
    </source>
</evidence>
<dbReference type="SUPFAM" id="SSF47384">
    <property type="entry name" value="Homodimeric domain of signal transducing histidine kinase"/>
    <property type="match status" value="1"/>
</dbReference>
<evidence type="ECO:0000256" key="1">
    <source>
        <dbReference type="ARBA" id="ARBA00000085"/>
    </source>
</evidence>
<dbReference type="CDD" id="cd16919">
    <property type="entry name" value="HATPase_CckA-like"/>
    <property type="match status" value="1"/>
</dbReference>